<evidence type="ECO:0000313" key="2">
    <source>
        <dbReference type="EMBL" id="MQL83635.1"/>
    </source>
</evidence>
<reference evidence="2" key="1">
    <citation type="submission" date="2017-07" db="EMBL/GenBank/DDBJ databases">
        <title>Taro Niue Genome Assembly and Annotation.</title>
        <authorList>
            <person name="Atibalentja N."/>
            <person name="Keating K."/>
            <person name="Fields C.J."/>
        </authorList>
    </citation>
    <scope>NUCLEOTIDE SEQUENCE</scope>
    <source>
        <strain evidence="2">Niue_2</strain>
        <tissue evidence="2">Leaf</tissue>
    </source>
</reference>
<sequence>MAGWIRRAGSQTCYPIPLFFPASRMCLSPSFPRKHPHGQESKLRSAAASPGTGPLRQFGCSRRHLGAKSVLGRDRDACKALVQDNLVGTSELGTGPVGASISKMEAMCSNDGIHLAWRWWKPTVLVFLLPPYNLATSSTLSRITTAPAGWVTAVTTSPTTLVPAADSYVIIPHGPSASHCYCNPTYYLAKFY</sequence>
<protein>
    <submittedName>
        <fullName evidence="2">Uncharacterized protein</fullName>
    </submittedName>
</protein>
<dbReference type="Proteomes" id="UP000652761">
    <property type="component" value="Unassembled WGS sequence"/>
</dbReference>
<proteinExistence type="predicted"/>
<name>A0A843UJH5_COLES</name>
<organism evidence="2 3">
    <name type="scientific">Colocasia esculenta</name>
    <name type="common">Wild taro</name>
    <name type="synonym">Arum esculentum</name>
    <dbReference type="NCBI Taxonomy" id="4460"/>
    <lineage>
        <taxon>Eukaryota</taxon>
        <taxon>Viridiplantae</taxon>
        <taxon>Streptophyta</taxon>
        <taxon>Embryophyta</taxon>
        <taxon>Tracheophyta</taxon>
        <taxon>Spermatophyta</taxon>
        <taxon>Magnoliopsida</taxon>
        <taxon>Liliopsida</taxon>
        <taxon>Araceae</taxon>
        <taxon>Aroideae</taxon>
        <taxon>Colocasieae</taxon>
        <taxon>Colocasia</taxon>
    </lineage>
</organism>
<evidence type="ECO:0000256" key="1">
    <source>
        <dbReference type="SAM" id="MobiDB-lite"/>
    </source>
</evidence>
<gene>
    <name evidence="2" type="ORF">Taro_016127</name>
</gene>
<accession>A0A843UJH5</accession>
<dbReference type="EMBL" id="NMUH01000708">
    <property type="protein sequence ID" value="MQL83635.1"/>
    <property type="molecule type" value="Genomic_DNA"/>
</dbReference>
<dbReference type="AlphaFoldDB" id="A0A843UJH5"/>
<evidence type="ECO:0000313" key="3">
    <source>
        <dbReference type="Proteomes" id="UP000652761"/>
    </source>
</evidence>
<feature type="region of interest" description="Disordered" evidence="1">
    <location>
        <begin position="31"/>
        <end position="57"/>
    </location>
</feature>
<comment type="caution">
    <text evidence="2">The sequence shown here is derived from an EMBL/GenBank/DDBJ whole genome shotgun (WGS) entry which is preliminary data.</text>
</comment>
<keyword evidence="3" id="KW-1185">Reference proteome</keyword>